<proteinExistence type="predicted"/>
<evidence type="ECO:0000313" key="2">
    <source>
        <dbReference type="Proteomes" id="UP000229191"/>
    </source>
</evidence>
<reference evidence="2" key="1">
    <citation type="submission" date="2017-09" db="EMBL/GenBank/DDBJ databases">
        <title>Depth-based differentiation of microbial function through sediment-hosted aquifers and enrichment of novel symbionts in the deep terrestrial subsurface.</title>
        <authorList>
            <person name="Probst A.J."/>
            <person name="Ladd B."/>
            <person name="Jarett J.K."/>
            <person name="Geller-Mcgrath D.E."/>
            <person name="Sieber C.M.K."/>
            <person name="Emerson J.B."/>
            <person name="Anantharaman K."/>
            <person name="Thomas B.C."/>
            <person name="Malmstrom R."/>
            <person name="Stieglmeier M."/>
            <person name="Klingl A."/>
            <person name="Woyke T."/>
            <person name="Ryan C.M."/>
            <person name="Banfield J.F."/>
        </authorList>
    </citation>
    <scope>NUCLEOTIDE SEQUENCE [LARGE SCALE GENOMIC DNA]</scope>
</reference>
<dbReference type="Proteomes" id="UP000229191">
    <property type="component" value="Unassembled WGS sequence"/>
</dbReference>
<evidence type="ECO:0000313" key="1">
    <source>
        <dbReference type="EMBL" id="PIV06929.1"/>
    </source>
</evidence>
<feature type="non-terminal residue" evidence="1">
    <location>
        <position position="1"/>
    </location>
</feature>
<dbReference type="AlphaFoldDB" id="A0A2M7BN83"/>
<accession>A0A2M7BN83</accession>
<dbReference type="EMBL" id="PEVB01000092">
    <property type="protein sequence ID" value="PIV06929.1"/>
    <property type="molecule type" value="Genomic_DNA"/>
</dbReference>
<comment type="caution">
    <text evidence="1">The sequence shown here is derived from an EMBL/GenBank/DDBJ whole genome shotgun (WGS) entry which is preliminary data.</text>
</comment>
<organism evidence="1 2">
    <name type="scientific">Candidatus Shapirobacteria bacterium CG03_land_8_20_14_0_80_35_14</name>
    <dbReference type="NCBI Taxonomy" id="1974878"/>
    <lineage>
        <taxon>Bacteria</taxon>
        <taxon>Candidatus Shapironibacteriota</taxon>
    </lineage>
</organism>
<dbReference type="InterPro" id="IPR036691">
    <property type="entry name" value="Endo/exonu/phosph_ase_sf"/>
</dbReference>
<name>A0A2M7BN83_9BACT</name>
<sequence>RARDRNVGWRIDYFFIDKSLRKNLTNAFILSNVYGSDHCPIGIEINI</sequence>
<dbReference type="Gene3D" id="3.60.10.10">
    <property type="entry name" value="Endonuclease/exonuclease/phosphatase"/>
    <property type="match status" value="1"/>
</dbReference>
<protein>
    <submittedName>
        <fullName evidence="1">Exodeoxyribonuclease III</fullName>
    </submittedName>
</protein>
<dbReference type="SUPFAM" id="SSF56219">
    <property type="entry name" value="DNase I-like"/>
    <property type="match status" value="1"/>
</dbReference>
<gene>
    <name evidence="1" type="ORF">COS53_03355</name>
</gene>